<reference evidence="2" key="1">
    <citation type="submission" date="2020-03" db="EMBL/GenBank/DDBJ databases">
        <title>A high-quality chromosome-level genome assembly of a woody plant with both climbing and erect habits, Rhamnella rubrinervis.</title>
        <authorList>
            <person name="Lu Z."/>
            <person name="Yang Y."/>
            <person name="Zhu X."/>
            <person name="Sun Y."/>
        </authorList>
    </citation>
    <scope>NUCLEOTIDE SEQUENCE</scope>
    <source>
        <strain evidence="2">BYM</strain>
        <tissue evidence="2">Leaf</tissue>
    </source>
</reference>
<organism evidence="2 3">
    <name type="scientific">Rhamnella rubrinervis</name>
    <dbReference type="NCBI Taxonomy" id="2594499"/>
    <lineage>
        <taxon>Eukaryota</taxon>
        <taxon>Viridiplantae</taxon>
        <taxon>Streptophyta</taxon>
        <taxon>Embryophyta</taxon>
        <taxon>Tracheophyta</taxon>
        <taxon>Spermatophyta</taxon>
        <taxon>Magnoliopsida</taxon>
        <taxon>eudicotyledons</taxon>
        <taxon>Gunneridae</taxon>
        <taxon>Pentapetalae</taxon>
        <taxon>rosids</taxon>
        <taxon>fabids</taxon>
        <taxon>Rosales</taxon>
        <taxon>Rhamnaceae</taxon>
        <taxon>rhamnoid group</taxon>
        <taxon>Rhamneae</taxon>
        <taxon>Rhamnella</taxon>
    </lineage>
</organism>
<proteinExistence type="predicted"/>
<evidence type="ECO:0000313" key="3">
    <source>
        <dbReference type="Proteomes" id="UP000796880"/>
    </source>
</evidence>
<gene>
    <name evidence="2" type="ORF">FNV43_RR16747</name>
</gene>
<dbReference type="PANTHER" id="PTHR44742">
    <property type="match status" value="1"/>
</dbReference>
<keyword evidence="1" id="KW-1133">Transmembrane helix</keyword>
<dbReference type="AlphaFoldDB" id="A0A8K0GZC6"/>
<comment type="caution">
    <text evidence="2">The sequence shown here is derived from an EMBL/GenBank/DDBJ whole genome shotgun (WGS) entry which is preliminary data.</text>
</comment>
<keyword evidence="1" id="KW-0812">Transmembrane</keyword>
<keyword evidence="1" id="KW-0472">Membrane</keyword>
<sequence length="83" mass="9613">MQLESMRRWSPTFGSKPGDQFGVVLVAYATARKVGFEVVKEKDLCKPSVKPWWLRLKMGKVAYWRNHMLVMVLAWFGIALKVL</sequence>
<evidence type="ECO:0000256" key="1">
    <source>
        <dbReference type="SAM" id="Phobius"/>
    </source>
</evidence>
<dbReference type="Proteomes" id="UP000796880">
    <property type="component" value="Unassembled WGS sequence"/>
</dbReference>
<evidence type="ECO:0000313" key="2">
    <source>
        <dbReference type="EMBL" id="KAF3442829.1"/>
    </source>
</evidence>
<keyword evidence="3" id="KW-1185">Reference proteome</keyword>
<protein>
    <submittedName>
        <fullName evidence="2">Uncharacterized protein</fullName>
    </submittedName>
</protein>
<name>A0A8K0GZC6_9ROSA</name>
<feature type="transmembrane region" description="Helical" evidence="1">
    <location>
        <begin position="62"/>
        <end position="80"/>
    </location>
</feature>
<accession>A0A8K0GZC6</accession>
<dbReference type="OrthoDB" id="1688224at2759"/>
<dbReference type="PANTHER" id="PTHR44742:SF2">
    <property type="entry name" value="24-METHYLENESTEROL C-METHYLTRANSFERASE 2"/>
    <property type="match status" value="1"/>
</dbReference>
<dbReference type="EMBL" id="VOIH02000007">
    <property type="protein sequence ID" value="KAF3442829.1"/>
    <property type="molecule type" value="Genomic_DNA"/>
</dbReference>